<dbReference type="VEuPathDB" id="FungiDB:KLMA_20103"/>
<dbReference type="OrthoDB" id="7691805at2759"/>
<accession>W0T6W6</accession>
<dbReference type="AlphaFoldDB" id="W0T6W6"/>
<dbReference type="GeneID" id="34714587"/>
<evidence type="ECO:0008006" key="3">
    <source>
        <dbReference type="Google" id="ProtNLM"/>
    </source>
</evidence>
<evidence type="ECO:0000313" key="1">
    <source>
        <dbReference type="EMBL" id="BAO38561.1"/>
    </source>
</evidence>
<evidence type="ECO:0000313" key="2">
    <source>
        <dbReference type="Proteomes" id="UP000065495"/>
    </source>
</evidence>
<reference evidence="1 2" key="1">
    <citation type="journal article" date="2015" name="Biotechnol. Biofuels">
        <title>Genetic basis of the highly efficient yeast Kluyveromyces marxianus: complete genome sequence and transcriptome analyses.</title>
        <authorList>
            <person name="Lertwattanasakul N."/>
            <person name="Kosaka T."/>
            <person name="Hosoyama A."/>
            <person name="Suzuki Y."/>
            <person name="Rodrussamee N."/>
            <person name="Matsutani M."/>
            <person name="Murata M."/>
            <person name="Fujimoto N."/>
            <person name="Suprayogi"/>
            <person name="Tsuchikane K."/>
            <person name="Limtong S."/>
            <person name="Fujita N."/>
            <person name="Yamada M."/>
        </authorList>
    </citation>
    <scope>NUCLEOTIDE SEQUENCE [LARGE SCALE GENOMIC DNA]</scope>
    <source>
        <strain evidence="2">DMKU3-1042 / BCC 29191 / NBRC 104275</strain>
    </source>
</reference>
<dbReference type="RefSeq" id="XP_022674442.1">
    <property type="nucleotide sequence ID" value="XM_022822642.1"/>
</dbReference>
<sequence length="220" mass="25404">MTFQQELIHVFLVKINHKCFYLENVRDIMPNSGTTVALVPNKNLLYNIKDDSNIKLLAAGQNEITVEGEGILKLKLNENISIEMKAMVVPSIKMIIIPLKSVYKNHRHVSDNVDSIISKNGEIITSIFEKEELWWILGNHIQLPTKEHKVYQTTKSKKYKVTLRDLHRRLGHTNVRCVRETVKRGGIEDFSMSDVNWEGIDDFQCESCMKGKASRHARMR</sequence>
<protein>
    <recommendedName>
        <fullName evidence="3">GAG-pre-integrase domain-containing protein</fullName>
    </recommendedName>
</protein>
<proteinExistence type="predicted"/>
<name>W0T6W6_KLUMD</name>
<gene>
    <name evidence="1" type="ORF">KLMA_20103</name>
</gene>
<dbReference type="EMBL" id="AP012214">
    <property type="protein sequence ID" value="BAO38561.1"/>
    <property type="molecule type" value="Genomic_DNA"/>
</dbReference>
<dbReference type="Proteomes" id="UP000065495">
    <property type="component" value="Chromosome 2"/>
</dbReference>
<dbReference type="KEGG" id="kmx:KLMA_20103"/>
<organism evidence="1 2">
    <name type="scientific">Kluyveromyces marxianus (strain DMKU3-1042 / BCC 29191 / NBRC 104275)</name>
    <name type="common">Yeast</name>
    <name type="synonym">Candida kefyr</name>
    <dbReference type="NCBI Taxonomy" id="1003335"/>
    <lineage>
        <taxon>Eukaryota</taxon>
        <taxon>Fungi</taxon>
        <taxon>Dikarya</taxon>
        <taxon>Ascomycota</taxon>
        <taxon>Saccharomycotina</taxon>
        <taxon>Saccharomycetes</taxon>
        <taxon>Saccharomycetales</taxon>
        <taxon>Saccharomycetaceae</taxon>
        <taxon>Kluyveromyces</taxon>
    </lineage>
</organism>